<sequence length="434" mass="46092">MSRILLARAATFAKSAGSRISKTFKNPNTQDSLVISSSELGAAVGKKVLDGGRKKTPPSPSPSPSPNLILNPDAMVEEVGHHSQPCCFPILSSTRPTPLHRSSYSDFQPMLPEEVFRGEGGDLLSWKRNGGASMIVLHHRGLAQPFFSDHSKFAIVLEGSGTAGLVLANDNLAERVVEISSGDVIPVPSGAVTWWFNSTNTKLAIVFLGQHHLTDFYLAGPRGVLGGFSSEVLSTFLELDEAAMATVLSSQTTQGGIVRVGPEVNMPLPNLLDRHGLVFNPFSAALLGAGDALFLNSSNLLLFKELGCGASIIRLGSGSTFPPAYACATKFQMIFVFSGSGHVEVVGPNADSIIDAAVETGHLFLVPNTCVLSATAGDNGLRWLSIVDTPTPRFITLVGENSLLKRLSAAVVQGAFNVDPDMERRIRFPSPPPH</sequence>
<feature type="domain" description="Cupin type-1" evidence="10">
    <location>
        <begin position="287"/>
        <end position="424"/>
    </location>
</feature>
<dbReference type="InterPro" id="IPR011051">
    <property type="entry name" value="RmlC_Cupin_sf"/>
</dbReference>
<organism evidence="11 12">
    <name type="scientific">Brassica carinata</name>
    <name type="common">Ethiopian mustard</name>
    <name type="synonym">Abyssinian cabbage</name>
    <dbReference type="NCBI Taxonomy" id="52824"/>
    <lineage>
        <taxon>Eukaryota</taxon>
        <taxon>Viridiplantae</taxon>
        <taxon>Streptophyta</taxon>
        <taxon>Embryophyta</taxon>
        <taxon>Tracheophyta</taxon>
        <taxon>Spermatophyta</taxon>
        <taxon>Magnoliopsida</taxon>
        <taxon>eudicotyledons</taxon>
        <taxon>Gunneridae</taxon>
        <taxon>Pentapetalae</taxon>
        <taxon>rosids</taxon>
        <taxon>malvids</taxon>
        <taxon>Brassicales</taxon>
        <taxon>Brassicaceae</taxon>
        <taxon>Brassiceae</taxon>
        <taxon>Brassica</taxon>
    </lineage>
</organism>
<evidence type="ECO:0000256" key="1">
    <source>
        <dbReference type="ARBA" id="ARBA00002908"/>
    </source>
</evidence>
<dbReference type="GO" id="GO:0045735">
    <property type="term" value="F:nutrient reservoir activity"/>
    <property type="evidence" value="ECO:0007669"/>
    <property type="project" value="UniProtKB-KW"/>
</dbReference>
<feature type="region of interest" description="Disordered" evidence="9">
    <location>
        <begin position="49"/>
        <end position="69"/>
    </location>
</feature>
<feature type="domain" description="Cupin type-1" evidence="10">
    <location>
        <begin position="105"/>
        <end position="245"/>
    </location>
</feature>
<evidence type="ECO:0000313" key="12">
    <source>
        <dbReference type="Proteomes" id="UP000886595"/>
    </source>
</evidence>
<accession>A0A8X7W063</accession>
<gene>
    <name evidence="11" type="ORF">Bca52824_013131</name>
</gene>
<dbReference type="InterPro" id="IPR050253">
    <property type="entry name" value="Seed_Storage-Functional"/>
</dbReference>
<name>A0A8X7W063_BRACI</name>
<proteinExistence type="inferred from homology"/>
<evidence type="ECO:0000256" key="9">
    <source>
        <dbReference type="SAM" id="MobiDB-lite"/>
    </source>
</evidence>
<evidence type="ECO:0000256" key="2">
    <source>
        <dbReference type="ARBA" id="ARBA00007178"/>
    </source>
</evidence>
<dbReference type="InterPro" id="IPR006045">
    <property type="entry name" value="Cupin_1"/>
</dbReference>
<dbReference type="AlphaFoldDB" id="A0A8X7W063"/>
<dbReference type="PANTHER" id="PTHR31189:SF62">
    <property type="entry name" value="OS01G0976200 PROTEIN"/>
    <property type="match status" value="1"/>
</dbReference>
<keyword evidence="5" id="KW-0708">Seed storage protein</keyword>
<dbReference type="SUPFAM" id="SSF51182">
    <property type="entry name" value="RmlC-like cupins"/>
    <property type="match status" value="1"/>
</dbReference>
<evidence type="ECO:0000259" key="10">
    <source>
        <dbReference type="SMART" id="SM00835"/>
    </source>
</evidence>
<dbReference type="Proteomes" id="UP000886595">
    <property type="component" value="Unassembled WGS sequence"/>
</dbReference>
<keyword evidence="6" id="KW-1015">Disulfide bond</keyword>
<evidence type="ECO:0000256" key="4">
    <source>
        <dbReference type="ARBA" id="ARBA00022761"/>
    </source>
</evidence>
<evidence type="ECO:0000256" key="8">
    <source>
        <dbReference type="ARBA" id="ARBA00030664"/>
    </source>
</evidence>
<protein>
    <recommendedName>
        <fullName evidence="7">11S globulin</fullName>
    </recommendedName>
    <alternativeName>
        <fullName evidence="8">12S storage protein</fullName>
    </alternativeName>
</protein>
<reference evidence="11 12" key="1">
    <citation type="submission" date="2020-02" db="EMBL/GenBank/DDBJ databases">
        <authorList>
            <person name="Ma Q."/>
            <person name="Huang Y."/>
            <person name="Song X."/>
            <person name="Pei D."/>
        </authorList>
    </citation>
    <scope>NUCLEOTIDE SEQUENCE [LARGE SCALE GENOMIC DNA]</scope>
    <source>
        <strain evidence="11">Sxm20200214</strain>
        <tissue evidence="11">Leaf</tissue>
    </source>
</reference>
<comment type="function">
    <text evidence="1">This is a seed storage protein.</text>
</comment>
<evidence type="ECO:0000256" key="3">
    <source>
        <dbReference type="ARBA" id="ARBA00022729"/>
    </source>
</evidence>
<comment type="caution">
    <text evidence="11">The sequence shown here is derived from an EMBL/GenBank/DDBJ whole genome shotgun (WGS) entry which is preliminary data.</text>
</comment>
<keyword evidence="12" id="KW-1185">Reference proteome</keyword>
<evidence type="ECO:0000256" key="7">
    <source>
        <dbReference type="ARBA" id="ARBA00030384"/>
    </source>
</evidence>
<dbReference type="PANTHER" id="PTHR31189">
    <property type="entry name" value="OS03G0336100 PROTEIN-RELATED"/>
    <property type="match status" value="1"/>
</dbReference>
<dbReference type="OrthoDB" id="735591at2759"/>
<dbReference type="InterPro" id="IPR006044">
    <property type="entry name" value="11S_seedstore_pln"/>
</dbReference>
<dbReference type="Pfam" id="PF00190">
    <property type="entry name" value="Cupin_1"/>
    <property type="match status" value="2"/>
</dbReference>
<dbReference type="Gene3D" id="2.60.120.10">
    <property type="entry name" value="Jelly Rolls"/>
    <property type="match status" value="2"/>
</dbReference>
<dbReference type="SMART" id="SM00835">
    <property type="entry name" value="Cupin_1"/>
    <property type="match status" value="2"/>
</dbReference>
<keyword evidence="3" id="KW-0732">Signal</keyword>
<dbReference type="GO" id="GO:0010431">
    <property type="term" value="P:seed maturation"/>
    <property type="evidence" value="ECO:0007669"/>
    <property type="project" value="UniProtKB-ARBA"/>
</dbReference>
<evidence type="ECO:0000313" key="11">
    <source>
        <dbReference type="EMBL" id="KAG2319918.1"/>
    </source>
</evidence>
<evidence type="ECO:0000256" key="5">
    <source>
        <dbReference type="ARBA" id="ARBA00023129"/>
    </source>
</evidence>
<evidence type="ECO:0000256" key="6">
    <source>
        <dbReference type="ARBA" id="ARBA00023157"/>
    </source>
</evidence>
<dbReference type="EMBL" id="JAAMPC010000003">
    <property type="protein sequence ID" value="KAG2319918.1"/>
    <property type="molecule type" value="Genomic_DNA"/>
</dbReference>
<dbReference type="InterPro" id="IPR014710">
    <property type="entry name" value="RmlC-like_jellyroll"/>
</dbReference>
<dbReference type="PRINTS" id="PR00439">
    <property type="entry name" value="11SGLOBULIN"/>
</dbReference>
<keyword evidence="4" id="KW-0758">Storage protein</keyword>
<comment type="similarity">
    <text evidence="2">Belongs to the 11S seed storage protein (globulins) family.</text>
</comment>